<feature type="region of interest" description="Disordered" evidence="1">
    <location>
        <begin position="37"/>
        <end position="139"/>
    </location>
</feature>
<name>A0A4Z2HRF1_9TELE</name>
<protein>
    <submittedName>
        <fullName evidence="3">Membrane-associated phosphatidylinositol transfer protein 2</fullName>
    </submittedName>
</protein>
<dbReference type="PANTHER" id="PTHR10658">
    <property type="entry name" value="PHOSPHATIDYLINOSITOL TRANSFER PROTEIN"/>
    <property type="match status" value="1"/>
</dbReference>
<dbReference type="PANTHER" id="PTHR10658:SF84">
    <property type="entry name" value="MEMBRANE-ASSOCIATED PHOSPHATIDYLINOSITOL TRANSFER PROTEIN 2"/>
    <property type="match status" value="1"/>
</dbReference>
<feature type="compositionally biased region" description="Polar residues" evidence="1">
    <location>
        <begin position="43"/>
        <end position="52"/>
    </location>
</feature>
<dbReference type="GO" id="GO:0031210">
    <property type="term" value="F:phosphatidylcholine binding"/>
    <property type="evidence" value="ECO:0007669"/>
    <property type="project" value="TreeGrafter"/>
</dbReference>
<sequence length="182" mass="20259">MVRAHRQAWCWQDEWYGLTIEDIRQLELETQLALAKKMAQYSDGGTETSSVDQGQGAEAAGSAAEAEGGAGGKLGDSLETRGELTKQWSTSSRSSNRSSKRGGSPSHQSISEWRMQSIARDSEDSTDDEFFDAHEDFSDNEEMFAKEITKWSSNDLMDKMETMDVDEAQGQRTSRPHAHIQS</sequence>
<dbReference type="GO" id="GO:0008525">
    <property type="term" value="F:phosphatidylcholine transporter activity"/>
    <property type="evidence" value="ECO:0007669"/>
    <property type="project" value="TreeGrafter"/>
</dbReference>
<proteinExistence type="predicted"/>
<comment type="caution">
    <text evidence="3">The sequence shown here is derived from an EMBL/GenBank/DDBJ whole genome shotgun (WGS) entry which is preliminary data.</text>
</comment>
<feature type="domain" description="Phosphatidylinositol transfer protein N-terminal" evidence="2">
    <location>
        <begin position="1"/>
        <end position="31"/>
    </location>
</feature>
<feature type="compositionally biased region" description="Low complexity" evidence="1">
    <location>
        <begin position="53"/>
        <end position="67"/>
    </location>
</feature>
<evidence type="ECO:0000313" key="3">
    <source>
        <dbReference type="EMBL" id="TNN68151.1"/>
    </source>
</evidence>
<dbReference type="Gene3D" id="3.30.530.20">
    <property type="match status" value="1"/>
</dbReference>
<dbReference type="InterPro" id="IPR055261">
    <property type="entry name" value="PI_transfer_N"/>
</dbReference>
<dbReference type="InterPro" id="IPR023393">
    <property type="entry name" value="START-like_dom_sf"/>
</dbReference>
<dbReference type="OrthoDB" id="10053061at2759"/>
<keyword evidence="4" id="KW-1185">Reference proteome</keyword>
<evidence type="ECO:0000259" key="2">
    <source>
        <dbReference type="Pfam" id="PF02121"/>
    </source>
</evidence>
<dbReference type="Pfam" id="PF02121">
    <property type="entry name" value="IP_trans"/>
    <property type="match status" value="1"/>
</dbReference>
<organism evidence="3 4">
    <name type="scientific">Liparis tanakae</name>
    <name type="common">Tanaka's snailfish</name>
    <dbReference type="NCBI Taxonomy" id="230148"/>
    <lineage>
        <taxon>Eukaryota</taxon>
        <taxon>Metazoa</taxon>
        <taxon>Chordata</taxon>
        <taxon>Craniata</taxon>
        <taxon>Vertebrata</taxon>
        <taxon>Euteleostomi</taxon>
        <taxon>Actinopterygii</taxon>
        <taxon>Neopterygii</taxon>
        <taxon>Teleostei</taxon>
        <taxon>Neoteleostei</taxon>
        <taxon>Acanthomorphata</taxon>
        <taxon>Eupercaria</taxon>
        <taxon>Perciformes</taxon>
        <taxon>Cottioidei</taxon>
        <taxon>Cottales</taxon>
        <taxon>Liparidae</taxon>
        <taxon>Liparis</taxon>
    </lineage>
</organism>
<dbReference type="GO" id="GO:0005737">
    <property type="term" value="C:cytoplasm"/>
    <property type="evidence" value="ECO:0007669"/>
    <property type="project" value="TreeGrafter"/>
</dbReference>
<dbReference type="EMBL" id="SRLO01000194">
    <property type="protein sequence ID" value="TNN68151.1"/>
    <property type="molecule type" value="Genomic_DNA"/>
</dbReference>
<evidence type="ECO:0000256" key="1">
    <source>
        <dbReference type="SAM" id="MobiDB-lite"/>
    </source>
</evidence>
<reference evidence="3 4" key="1">
    <citation type="submission" date="2019-03" db="EMBL/GenBank/DDBJ databases">
        <title>First draft genome of Liparis tanakae, snailfish: a comprehensive survey of snailfish specific genes.</title>
        <authorList>
            <person name="Kim W."/>
            <person name="Song I."/>
            <person name="Jeong J.-H."/>
            <person name="Kim D."/>
            <person name="Kim S."/>
            <person name="Ryu S."/>
            <person name="Song J.Y."/>
            <person name="Lee S.K."/>
        </authorList>
    </citation>
    <scope>NUCLEOTIDE SEQUENCE [LARGE SCALE GENOMIC DNA]</scope>
    <source>
        <tissue evidence="3">Muscle</tissue>
    </source>
</reference>
<gene>
    <name evidence="3" type="primary">PITPNM2_0</name>
    <name evidence="3" type="ORF">EYF80_021634</name>
</gene>
<feature type="compositionally biased region" description="Low complexity" evidence="1">
    <location>
        <begin position="89"/>
        <end position="106"/>
    </location>
</feature>
<dbReference type="InterPro" id="IPR001666">
    <property type="entry name" value="PI_transfer"/>
</dbReference>
<dbReference type="GO" id="GO:0035091">
    <property type="term" value="F:phosphatidylinositol binding"/>
    <property type="evidence" value="ECO:0007669"/>
    <property type="project" value="TreeGrafter"/>
</dbReference>
<evidence type="ECO:0000313" key="4">
    <source>
        <dbReference type="Proteomes" id="UP000314294"/>
    </source>
</evidence>
<dbReference type="AlphaFoldDB" id="A0A4Z2HRF1"/>
<dbReference type="SUPFAM" id="SSF55961">
    <property type="entry name" value="Bet v1-like"/>
    <property type="match status" value="1"/>
</dbReference>
<dbReference type="Proteomes" id="UP000314294">
    <property type="component" value="Unassembled WGS sequence"/>
</dbReference>
<dbReference type="GO" id="GO:0008526">
    <property type="term" value="F:phosphatidylinositol transfer activity"/>
    <property type="evidence" value="ECO:0007669"/>
    <property type="project" value="TreeGrafter"/>
</dbReference>
<accession>A0A4Z2HRF1</accession>